<organism evidence="1 2">
    <name type="scientific">Vararia minispora EC-137</name>
    <dbReference type="NCBI Taxonomy" id="1314806"/>
    <lineage>
        <taxon>Eukaryota</taxon>
        <taxon>Fungi</taxon>
        <taxon>Dikarya</taxon>
        <taxon>Basidiomycota</taxon>
        <taxon>Agaricomycotina</taxon>
        <taxon>Agaricomycetes</taxon>
        <taxon>Russulales</taxon>
        <taxon>Lachnocladiaceae</taxon>
        <taxon>Vararia</taxon>
    </lineage>
</organism>
<accession>A0ACB8QFC5</accession>
<evidence type="ECO:0000313" key="1">
    <source>
        <dbReference type="EMBL" id="KAI0030387.1"/>
    </source>
</evidence>
<protein>
    <submittedName>
        <fullName evidence="1">Uncharacterized protein</fullName>
    </submittedName>
</protein>
<proteinExistence type="predicted"/>
<dbReference type="Proteomes" id="UP000814128">
    <property type="component" value="Unassembled WGS sequence"/>
</dbReference>
<reference evidence="1" key="1">
    <citation type="submission" date="2021-02" db="EMBL/GenBank/DDBJ databases">
        <authorList>
            <consortium name="DOE Joint Genome Institute"/>
            <person name="Ahrendt S."/>
            <person name="Looney B.P."/>
            <person name="Miyauchi S."/>
            <person name="Morin E."/>
            <person name="Drula E."/>
            <person name="Courty P.E."/>
            <person name="Chicoki N."/>
            <person name="Fauchery L."/>
            <person name="Kohler A."/>
            <person name="Kuo A."/>
            <person name="Labutti K."/>
            <person name="Pangilinan J."/>
            <person name="Lipzen A."/>
            <person name="Riley R."/>
            <person name="Andreopoulos W."/>
            <person name="He G."/>
            <person name="Johnson J."/>
            <person name="Barry K.W."/>
            <person name="Grigoriev I.V."/>
            <person name="Nagy L."/>
            <person name="Hibbett D."/>
            <person name="Henrissat B."/>
            <person name="Matheny P.B."/>
            <person name="Labbe J."/>
            <person name="Martin F."/>
        </authorList>
    </citation>
    <scope>NUCLEOTIDE SEQUENCE</scope>
    <source>
        <strain evidence="1">EC-137</strain>
    </source>
</reference>
<evidence type="ECO:0000313" key="2">
    <source>
        <dbReference type="Proteomes" id="UP000814128"/>
    </source>
</evidence>
<feature type="non-terminal residue" evidence="1">
    <location>
        <position position="1"/>
    </location>
</feature>
<keyword evidence="2" id="KW-1185">Reference proteome</keyword>
<name>A0ACB8QFC5_9AGAM</name>
<sequence>PTLTQRAAFERVFGCRYVKSTVCRHRGVWRRADAATRDAFVAMERSEHAMWGEFVRRVEGRAS</sequence>
<dbReference type="EMBL" id="MU273624">
    <property type="protein sequence ID" value="KAI0030387.1"/>
    <property type="molecule type" value="Genomic_DNA"/>
</dbReference>
<feature type="non-terminal residue" evidence="1">
    <location>
        <position position="63"/>
    </location>
</feature>
<reference evidence="1" key="2">
    <citation type="journal article" date="2022" name="New Phytol.">
        <title>Evolutionary transition to the ectomycorrhizal habit in the genomes of a hyperdiverse lineage of mushroom-forming fungi.</title>
        <authorList>
            <person name="Looney B."/>
            <person name="Miyauchi S."/>
            <person name="Morin E."/>
            <person name="Drula E."/>
            <person name="Courty P.E."/>
            <person name="Kohler A."/>
            <person name="Kuo A."/>
            <person name="LaButti K."/>
            <person name="Pangilinan J."/>
            <person name="Lipzen A."/>
            <person name="Riley R."/>
            <person name="Andreopoulos W."/>
            <person name="He G."/>
            <person name="Johnson J."/>
            <person name="Nolan M."/>
            <person name="Tritt A."/>
            <person name="Barry K.W."/>
            <person name="Grigoriev I.V."/>
            <person name="Nagy L.G."/>
            <person name="Hibbett D."/>
            <person name="Henrissat B."/>
            <person name="Matheny P.B."/>
            <person name="Labbe J."/>
            <person name="Martin F.M."/>
        </authorList>
    </citation>
    <scope>NUCLEOTIDE SEQUENCE</scope>
    <source>
        <strain evidence="1">EC-137</strain>
    </source>
</reference>
<comment type="caution">
    <text evidence="1">The sequence shown here is derived from an EMBL/GenBank/DDBJ whole genome shotgun (WGS) entry which is preliminary data.</text>
</comment>
<gene>
    <name evidence="1" type="ORF">K488DRAFT_36389</name>
</gene>